<dbReference type="AlphaFoldDB" id="A0ABD3RK75"/>
<dbReference type="PANTHER" id="PTHR34060:SF1">
    <property type="entry name" value="POLYKETIDE CYCLASE _ DEHYDRASE AND LIPID TRANSPORT PROTEIN"/>
    <property type="match status" value="1"/>
</dbReference>
<feature type="transmembrane region" description="Helical" evidence="2">
    <location>
        <begin position="70"/>
        <end position="91"/>
    </location>
</feature>
<evidence type="ECO:0000313" key="4">
    <source>
        <dbReference type="EMBL" id="KAL3810926.1"/>
    </source>
</evidence>
<dbReference type="PANTHER" id="PTHR34060">
    <property type="entry name" value="POLYKETIDE CYCLASE / DEHYDRASE AND LIPID TRANSPORT PROTEIN"/>
    <property type="match status" value="1"/>
</dbReference>
<proteinExistence type="predicted"/>
<accession>A0ABD3RK75</accession>
<evidence type="ECO:0000256" key="1">
    <source>
        <dbReference type="SAM" id="MobiDB-lite"/>
    </source>
</evidence>
<dbReference type="InterPro" id="IPR005031">
    <property type="entry name" value="COQ10_START"/>
</dbReference>
<feature type="domain" description="Coenzyme Q-binding protein COQ10 START" evidence="3">
    <location>
        <begin position="180"/>
        <end position="357"/>
    </location>
</feature>
<protein>
    <recommendedName>
        <fullName evidence="3">Coenzyme Q-binding protein COQ10 START domain-containing protein</fullName>
    </recommendedName>
</protein>
<reference evidence="4 5" key="1">
    <citation type="submission" date="2024-10" db="EMBL/GenBank/DDBJ databases">
        <title>Updated reference genomes for cyclostephanoid diatoms.</title>
        <authorList>
            <person name="Roberts W.R."/>
            <person name="Alverson A.J."/>
        </authorList>
    </citation>
    <scope>NUCLEOTIDE SEQUENCE [LARGE SCALE GENOMIC DNA]</scope>
    <source>
        <strain evidence="4 5">AJA228-03</strain>
    </source>
</reference>
<dbReference type="Gene3D" id="3.30.530.20">
    <property type="match status" value="2"/>
</dbReference>
<keyword evidence="2" id="KW-0472">Membrane</keyword>
<organism evidence="4 5">
    <name type="scientific">Cyclostephanos tholiformis</name>
    <dbReference type="NCBI Taxonomy" id="382380"/>
    <lineage>
        <taxon>Eukaryota</taxon>
        <taxon>Sar</taxon>
        <taxon>Stramenopiles</taxon>
        <taxon>Ochrophyta</taxon>
        <taxon>Bacillariophyta</taxon>
        <taxon>Coscinodiscophyceae</taxon>
        <taxon>Thalassiosirophycidae</taxon>
        <taxon>Stephanodiscales</taxon>
        <taxon>Stephanodiscaceae</taxon>
        <taxon>Cyclostephanos</taxon>
    </lineage>
</organism>
<feature type="region of interest" description="Disordered" evidence="1">
    <location>
        <begin position="1"/>
        <end position="26"/>
    </location>
</feature>
<name>A0ABD3RK75_9STRA</name>
<dbReference type="Pfam" id="PF03364">
    <property type="entry name" value="Polyketide_cyc"/>
    <property type="match status" value="1"/>
</dbReference>
<keyword evidence="5" id="KW-1185">Reference proteome</keyword>
<keyword evidence="2" id="KW-0812">Transmembrane</keyword>
<evidence type="ECO:0000313" key="5">
    <source>
        <dbReference type="Proteomes" id="UP001530377"/>
    </source>
</evidence>
<dbReference type="Proteomes" id="UP001530377">
    <property type="component" value="Unassembled WGS sequence"/>
</dbReference>
<gene>
    <name evidence="4" type="ORF">ACHAXA_001099</name>
</gene>
<comment type="caution">
    <text evidence="4">The sequence shown here is derived from an EMBL/GenBank/DDBJ whole genome shotgun (WGS) entry which is preliminary data.</text>
</comment>
<keyword evidence="2" id="KW-1133">Transmembrane helix</keyword>
<dbReference type="SUPFAM" id="SSF55961">
    <property type="entry name" value="Bet v1-like"/>
    <property type="match status" value="2"/>
</dbReference>
<sequence>MKQMIQHNATTKREQHNMVPSATENGGTRRSIVTMMHHHPTGTSERRASSSSAMPAIITKWMTRCTTASLGGLCLILYTLTGVEAFVVAPFSSSSSSSSRQVVAVDDTLGPTGAVRRSRRPTPDATTTTSLNVWWFGGTPGTSSETSTSGEECELVAVRIDRTSPNSRRISGEIVVTSTIDDVWAILTDYDDLARHVPNLVASRRLTDGGGHPGDGSHRCRLYQRGAQKIVGFEFGADVTMDMTERIVVPRGGVKSSKISVGGTNGGDAVGGGGTERAGGGLFFPEERRIDFRCVDSQFFSEFDGTWRVVEMPDNPFTGESETTVSYTVEVRPKGPVPVAALEWRIREDVPTNLRAVKKAAIEVGMEGVNARRKGVGVGGGRRIGRAFAKLTNNAVGKAPLSSGFADFILDYENETLGAYMD</sequence>
<feature type="region of interest" description="Disordered" evidence="1">
    <location>
        <begin position="112"/>
        <end position="131"/>
    </location>
</feature>
<dbReference type="InterPro" id="IPR023393">
    <property type="entry name" value="START-like_dom_sf"/>
</dbReference>
<dbReference type="EMBL" id="JALLPB020000291">
    <property type="protein sequence ID" value="KAL3810926.1"/>
    <property type="molecule type" value="Genomic_DNA"/>
</dbReference>
<evidence type="ECO:0000256" key="2">
    <source>
        <dbReference type="SAM" id="Phobius"/>
    </source>
</evidence>
<evidence type="ECO:0000259" key="3">
    <source>
        <dbReference type="Pfam" id="PF03364"/>
    </source>
</evidence>